<feature type="signal peptide" evidence="2">
    <location>
        <begin position="1"/>
        <end position="18"/>
    </location>
</feature>
<keyword evidence="2" id="KW-0732">Signal</keyword>
<proteinExistence type="predicted"/>
<accession>A0AA90NJE8</accession>
<feature type="compositionally biased region" description="Basic and acidic residues" evidence="1">
    <location>
        <begin position="793"/>
        <end position="809"/>
    </location>
</feature>
<comment type="caution">
    <text evidence="3">The sequence shown here is derived from an EMBL/GenBank/DDBJ whole genome shotgun (WGS) entry which is preliminary data.</text>
</comment>
<evidence type="ECO:0000313" key="3">
    <source>
        <dbReference type="EMBL" id="MDP0587783.1"/>
    </source>
</evidence>
<keyword evidence="4" id="KW-1185">Reference proteome</keyword>
<feature type="chain" id="PRO_5041699458" evidence="2">
    <location>
        <begin position="19"/>
        <end position="864"/>
    </location>
</feature>
<evidence type="ECO:0000256" key="2">
    <source>
        <dbReference type="SAM" id="SignalP"/>
    </source>
</evidence>
<protein>
    <submittedName>
        <fullName evidence="3">Uncharacterized protein</fullName>
    </submittedName>
</protein>
<dbReference type="AlphaFoldDB" id="A0AA90NJE8"/>
<dbReference type="Proteomes" id="UP001178148">
    <property type="component" value="Unassembled WGS sequence"/>
</dbReference>
<sequence length="864" mass="99615">MSCKLFIFLILFSSFTLANNESDQKGYAILVDKKTLSSLENDDVFLNARGDYLESLEELIAVIMSIADSTERETKFCIINSTCYRENMTKICNESIASTSVNEVKCIAGTWMSLPAWIIFLHELTLLELQKKGGVSNCNSILYTRFLKCPRGKIIDKHVAQLEVAIDYLGKKAQRFCYNRKGLAFNFADALKRQDSNGRFKDFLAKSPFENEAYNYYLEALHSIDRPSNSVYNGIHQSSVSDVSDVSDVSAIDDTGYATIKSDFYSSDINSSTSIKKRYFPSDDDFGIGKNSGYSDNNVYQCDREDYLFSVDEESDDDIDSEGGYSGDDEDDDDGIDNESETILKELYKSISNGSVNSKYDKEQDFQQFAAFMQELAAFSKSTELKSKHPRHANPYYKYCWKDEKGKIRKEGNSTAIVYEQKTLDLSKKLSVEEPDFFNTTSYDESVFFLFGDFSTSYHQDIMIDHIDIGMLFDTAGSWFYHILNKAYYSISFFMERCVHYDVVKTTIFQGKDYFKCLDPLDRTCGSRWNISRMLSDPLCLPLNRISANANKYLYSVLNSTIVHPDIYKGAIFPNCISNILLTITNPGFKGRIINRKNICIFKQRAKTYQLALLLLQQSVQEKIVKGKHKVISSGAFYVNGFRIKDFTPKTINDFAVLWDKPMIKHRISGIEVLDVTEEQKETTIRNILTGNIELQEDRMSYFSDKKSCWEPCHDEKRKDLYVWRYCKHEKLLNLDYIHYGSMVCSNIHLSRDPSSDYKTYKMTNFHYLPNIKFYRKKRQLNIPDADTNAWEEEPKPLDDDTDVREEKPSSPYDNADEWKEEPSLSYDDTDVWEVEPSLSYDDTDVWKVEPSSTPEPTLEPIQL</sequence>
<evidence type="ECO:0000256" key="1">
    <source>
        <dbReference type="SAM" id="MobiDB-lite"/>
    </source>
</evidence>
<name>A0AA90NJE8_9GAMM</name>
<dbReference type="EMBL" id="JASXSV010000001">
    <property type="protein sequence ID" value="MDP0587783.1"/>
    <property type="molecule type" value="Genomic_DNA"/>
</dbReference>
<feature type="region of interest" description="Disordered" evidence="1">
    <location>
        <begin position="786"/>
        <end position="864"/>
    </location>
</feature>
<evidence type="ECO:0000313" key="4">
    <source>
        <dbReference type="Proteomes" id="UP001178148"/>
    </source>
</evidence>
<feature type="region of interest" description="Disordered" evidence="1">
    <location>
        <begin position="313"/>
        <end position="337"/>
    </location>
</feature>
<reference evidence="3 4" key="1">
    <citation type="journal article" date="2023" name="bioRxiv">
        <title>An intranuclear bacterial parasite of deep-sea mussels expresses apoptosis inhibitors acquired from its host.</title>
        <authorList>
            <person name="Gonzalez Porras M.A."/>
            <person name="Assie A."/>
            <person name="Tietjen M."/>
            <person name="Violette M."/>
            <person name="Kleiner M."/>
            <person name="Gruber-Vodicka H."/>
            <person name="Dubilier N."/>
            <person name="Leisch N."/>
        </authorList>
    </citation>
    <scope>NUCLEOTIDE SEQUENCE [LARGE SCALE GENOMIC DNA]</scope>
    <source>
        <strain evidence="3">IAP13</strain>
    </source>
</reference>
<gene>
    <name evidence="3" type="ORF">QS748_00650</name>
</gene>
<feature type="compositionally biased region" description="Low complexity" evidence="1">
    <location>
        <begin position="850"/>
        <end position="864"/>
    </location>
</feature>
<organism evidence="3 4">
    <name type="scientific">Candidatus Endonucleibacter bathymodioli</name>
    <dbReference type="NCBI Taxonomy" id="539814"/>
    <lineage>
        <taxon>Bacteria</taxon>
        <taxon>Pseudomonadati</taxon>
        <taxon>Pseudomonadota</taxon>
        <taxon>Gammaproteobacteria</taxon>
        <taxon>Oceanospirillales</taxon>
        <taxon>Endozoicomonadaceae</taxon>
        <taxon>Candidatus Endonucleibacter</taxon>
    </lineage>
</organism>